<feature type="repeat" description="TPR" evidence="10">
    <location>
        <begin position="12"/>
        <end position="45"/>
    </location>
</feature>
<dbReference type="PANTHER" id="PTHR46803:SF2">
    <property type="entry name" value="E3 UBIQUITIN-PROTEIN LIGASE CHIP"/>
    <property type="match status" value="1"/>
</dbReference>
<dbReference type="GO" id="GO:0005737">
    <property type="term" value="C:cytoplasm"/>
    <property type="evidence" value="ECO:0007669"/>
    <property type="project" value="TreeGrafter"/>
</dbReference>
<dbReference type="GO" id="GO:0051087">
    <property type="term" value="F:protein-folding chaperone binding"/>
    <property type="evidence" value="ECO:0007669"/>
    <property type="project" value="TreeGrafter"/>
</dbReference>
<evidence type="ECO:0000256" key="1">
    <source>
        <dbReference type="ARBA" id="ARBA00000900"/>
    </source>
</evidence>
<dbReference type="SUPFAM" id="SSF57850">
    <property type="entry name" value="RING/U-box"/>
    <property type="match status" value="1"/>
</dbReference>
<comment type="catalytic activity">
    <reaction evidence="1">
        <text>S-ubiquitinyl-[E2 ubiquitin-conjugating enzyme]-L-cysteine + [acceptor protein]-L-lysine = [E2 ubiquitin-conjugating enzyme]-L-cysteine + N(6)-ubiquitinyl-[acceptor protein]-L-lysine.</text>
        <dbReference type="EC" id="2.3.2.27"/>
    </reaction>
</comment>
<gene>
    <name evidence="12" type="ORF">KC19_10G009700</name>
</gene>
<comment type="caution">
    <text evidence="12">The sequence shown here is derived from an EMBL/GenBank/DDBJ whole genome shotgun (WGS) entry which is preliminary data.</text>
</comment>
<accession>A0A8T0GIU6</accession>
<dbReference type="Pfam" id="PF04564">
    <property type="entry name" value="U-box"/>
    <property type="match status" value="1"/>
</dbReference>
<evidence type="ECO:0000256" key="2">
    <source>
        <dbReference type="ARBA" id="ARBA00004906"/>
    </source>
</evidence>
<keyword evidence="4" id="KW-0808">Transferase</keyword>
<evidence type="ECO:0000256" key="6">
    <source>
        <dbReference type="ARBA" id="ARBA00022786"/>
    </source>
</evidence>
<keyword evidence="6" id="KW-0833">Ubl conjugation pathway</keyword>
<dbReference type="CDD" id="cd16654">
    <property type="entry name" value="RING-Ubox_CHIP"/>
    <property type="match status" value="1"/>
</dbReference>
<evidence type="ECO:0000313" key="12">
    <source>
        <dbReference type="EMBL" id="KAG0558174.1"/>
    </source>
</evidence>
<dbReference type="OrthoDB" id="629492at2759"/>
<dbReference type="EMBL" id="CM026431">
    <property type="protein sequence ID" value="KAG0558174.1"/>
    <property type="molecule type" value="Genomic_DNA"/>
</dbReference>
<organism evidence="12 13">
    <name type="scientific">Ceratodon purpureus</name>
    <name type="common">Fire moss</name>
    <name type="synonym">Dicranum purpureum</name>
    <dbReference type="NCBI Taxonomy" id="3225"/>
    <lineage>
        <taxon>Eukaryota</taxon>
        <taxon>Viridiplantae</taxon>
        <taxon>Streptophyta</taxon>
        <taxon>Embryophyta</taxon>
        <taxon>Bryophyta</taxon>
        <taxon>Bryophytina</taxon>
        <taxon>Bryopsida</taxon>
        <taxon>Dicranidae</taxon>
        <taxon>Pseudoditrichales</taxon>
        <taxon>Ditrichaceae</taxon>
        <taxon>Ceratodon</taxon>
    </lineage>
</organism>
<evidence type="ECO:0000256" key="4">
    <source>
        <dbReference type="ARBA" id="ARBA00022679"/>
    </source>
</evidence>
<dbReference type="EC" id="2.3.2.27" evidence="3"/>
<dbReference type="PROSITE" id="PS51698">
    <property type="entry name" value="U_BOX"/>
    <property type="match status" value="1"/>
</dbReference>
<evidence type="ECO:0000256" key="3">
    <source>
        <dbReference type="ARBA" id="ARBA00012483"/>
    </source>
</evidence>
<dbReference type="InterPro" id="IPR019734">
    <property type="entry name" value="TPR_rpt"/>
</dbReference>
<evidence type="ECO:0000256" key="10">
    <source>
        <dbReference type="PROSITE-ProRule" id="PRU00339"/>
    </source>
</evidence>
<dbReference type="Gene3D" id="1.25.40.10">
    <property type="entry name" value="Tetratricopeptide repeat domain"/>
    <property type="match status" value="1"/>
</dbReference>
<evidence type="ECO:0000259" key="11">
    <source>
        <dbReference type="PROSITE" id="PS51698"/>
    </source>
</evidence>
<dbReference type="PROSITE" id="PS50005">
    <property type="entry name" value="TPR"/>
    <property type="match status" value="2"/>
</dbReference>
<dbReference type="SMART" id="SM00504">
    <property type="entry name" value="Ubox"/>
    <property type="match status" value="1"/>
</dbReference>
<comment type="pathway">
    <text evidence="2">Protein modification; protein ubiquitination.</text>
</comment>
<dbReference type="InterPro" id="IPR045202">
    <property type="entry name" value="CHIP_RING-Ubox"/>
</dbReference>
<evidence type="ECO:0000256" key="7">
    <source>
        <dbReference type="ARBA" id="ARBA00022803"/>
    </source>
</evidence>
<evidence type="ECO:0000256" key="8">
    <source>
        <dbReference type="ARBA" id="ARBA00044534"/>
    </source>
</evidence>
<dbReference type="InterPro" id="IPR011990">
    <property type="entry name" value="TPR-like_helical_dom_sf"/>
</dbReference>
<evidence type="ECO:0000313" key="13">
    <source>
        <dbReference type="Proteomes" id="UP000822688"/>
    </source>
</evidence>
<evidence type="ECO:0000256" key="5">
    <source>
        <dbReference type="ARBA" id="ARBA00022737"/>
    </source>
</evidence>
<dbReference type="Pfam" id="PF07719">
    <property type="entry name" value="TPR_2"/>
    <property type="match status" value="1"/>
</dbReference>
<dbReference type="InterPro" id="IPR013083">
    <property type="entry name" value="Znf_RING/FYVE/PHD"/>
</dbReference>
<dbReference type="SMART" id="SM00028">
    <property type="entry name" value="TPR"/>
    <property type="match status" value="3"/>
</dbReference>
<proteinExistence type="predicted"/>
<dbReference type="InterPro" id="IPR013105">
    <property type="entry name" value="TPR_2"/>
</dbReference>
<dbReference type="Proteomes" id="UP000822688">
    <property type="component" value="Chromosome 10"/>
</dbReference>
<sequence>MAREVASPQKQAELLKDQGNMYFKKDRLAAAIEAYTEAITLCPNVPVYWTNRALCHRRRNEWANVEGDCKKALELDNTSVKAHYMWGLALLQRKEYGDAVKELEKALDLGRERIPGNYMVVEIWQELAKARYTEWEQGATIRRRHQPAVKEFCQSLMKEEFEKRVREVREAAGSSRIDDADSILFIDEQKDGCEQQQTDEQLSADQRRIELLSQLSKDHQERLETLADVFEKAQKQDLPAEIPEYLCCKITMDIFRDPVITPSGVSYERAVLYEHLRKVGKFDPLTRATLHPNQVVPNLALKEAVQAYLKDHSWAYKQG</sequence>
<dbReference type="SUPFAM" id="SSF48452">
    <property type="entry name" value="TPR-like"/>
    <property type="match status" value="1"/>
</dbReference>
<name>A0A8T0GIU6_CERPU</name>
<keyword evidence="5" id="KW-0677">Repeat</keyword>
<keyword evidence="13" id="KW-1185">Reference proteome</keyword>
<dbReference type="InterPro" id="IPR003613">
    <property type="entry name" value="Ubox_domain"/>
</dbReference>
<dbReference type="AlphaFoldDB" id="A0A8T0GIU6"/>
<dbReference type="GO" id="GO:0006515">
    <property type="term" value="P:protein quality control for misfolded or incompletely synthesized proteins"/>
    <property type="evidence" value="ECO:0007669"/>
    <property type="project" value="TreeGrafter"/>
</dbReference>
<reference evidence="12" key="1">
    <citation type="submission" date="2020-06" db="EMBL/GenBank/DDBJ databases">
        <title>WGS assembly of Ceratodon purpureus strain R40.</title>
        <authorList>
            <person name="Carey S.B."/>
            <person name="Jenkins J."/>
            <person name="Shu S."/>
            <person name="Lovell J.T."/>
            <person name="Sreedasyam A."/>
            <person name="Maumus F."/>
            <person name="Tiley G.P."/>
            <person name="Fernandez-Pozo N."/>
            <person name="Barry K."/>
            <person name="Chen C."/>
            <person name="Wang M."/>
            <person name="Lipzen A."/>
            <person name="Daum C."/>
            <person name="Saski C.A."/>
            <person name="Payton A.C."/>
            <person name="Mcbreen J.C."/>
            <person name="Conrad R.E."/>
            <person name="Kollar L.M."/>
            <person name="Olsson S."/>
            <person name="Huttunen S."/>
            <person name="Landis J.B."/>
            <person name="Wickett N.J."/>
            <person name="Johnson M.G."/>
            <person name="Rensing S.A."/>
            <person name="Grimwood J."/>
            <person name="Schmutz J."/>
            <person name="Mcdaniel S.F."/>
        </authorList>
    </citation>
    <scope>NUCLEOTIDE SEQUENCE</scope>
    <source>
        <strain evidence="12">R40</strain>
    </source>
</reference>
<keyword evidence="7 10" id="KW-0802">TPR repeat</keyword>
<dbReference type="GO" id="GO:0071218">
    <property type="term" value="P:cellular response to misfolded protein"/>
    <property type="evidence" value="ECO:0007669"/>
    <property type="project" value="TreeGrafter"/>
</dbReference>
<dbReference type="GO" id="GO:0045862">
    <property type="term" value="P:positive regulation of proteolysis"/>
    <property type="evidence" value="ECO:0007669"/>
    <property type="project" value="TreeGrafter"/>
</dbReference>
<protein>
    <recommendedName>
        <fullName evidence="8">E3 ubiquitin-protein ligase CHIP</fullName>
        <ecNumber evidence="3">2.3.2.27</ecNumber>
    </recommendedName>
    <alternativeName>
        <fullName evidence="9">RING-type E3 ubiquitin transferase CHIP</fullName>
    </alternativeName>
</protein>
<dbReference type="GO" id="GO:0061630">
    <property type="term" value="F:ubiquitin protein ligase activity"/>
    <property type="evidence" value="ECO:0007669"/>
    <property type="project" value="UniProtKB-EC"/>
</dbReference>
<dbReference type="PANTHER" id="PTHR46803">
    <property type="entry name" value="E3 UBIQUITIN-PROTEIN LIGASE CHIP"/>
    <property type="match status" value="1"/>
</dbReference>
<evidence type="ECO:0000256" key="9">
    <source>
        <dbReference type="ARBA" id="ARBA00044543"/>
    </source>
</evidence>
<feature type="domain" description="U-box" evidence="11">
    <location>
        <begin position="241"/>
        <end position="315"/>
    </location>
</feature>
<feature type="repeat" description="TPR" evidence="10">
    <location>
        <begin position="80"/>
        <end position="113"/>
    </location>
</feature>
<dbReference type="GO" id="GO:0043161">
    <property type="term" value="P:proteasome-mediated ubiquitin-dependent protein catabolic process"/>
    <property type="evidence" value="ECO:0007669"/>
    <property type="project" value="TreeGrafter"/>
</dbReference>
<dbReference type="GO" id="GO:0000209">
    <property type="term" value="P:protein polyubiquitination"/>
    <property type="evidence" value="ECO:0007669"/>
    <property type="project" value="TreeGrafter"/>
</dbReference>
<dbReference type="Gene3D" id="3.30.40.10">
    <property type="entry name" value="Zinc/RING finger domain, C3HC4 (zinc finger)"/>
    <property type="match status" value="1"/>
</dbReference>